<gene>
    <name evidence="2" type="ORF">GXN74_06245</name>
</gene>
<dbReference type="SUPFAM" id="SSF144052">
    <property type="entry name" value="Thermophilic metalloprotease-like"/>
    <property type="match status" value="1"/>
</dbReference>
<dbReference type="RefSeq" id="WP_162370062.1">
    <property type="nucleotide sequence ID" value="NZ_JAAEEH010000013.1"/>
</dbReference>
<keyword evidence="1" id="KW-0479">Metal-binding</keyword>
<comment type="caution">
    <text evidence="2">The sequence shown here is derived from an EMBL/GenBank/DDBJ whole genome shotgun (WGS) entry which is preliminary data.</text>
</comment>
<sequence>MDQNVFAAWNEVFEDRYKAVAGRLEEWRDGKGDSLGEALGTFVRDAAGLCLEMVELERELPSFDWEGKDLAQLLAWNRKLHRGFLEEEYPMSWANPAHCVEALGGDSRVAVLLANLYASLRTWRGYAFEHRTSMMALEGERLLEVFDALETGAAEGLHDSLVEVLRAQELSQMETVMEQNLVRRMDPAFRTYASILEEENLGDPRYLFRYGIFLGENELETARHLAALPEGMLEAMARTYVDAFFRGYARDEKDLTGKKTVNLSYQAGFEPVLRRAAALFRERGLLPLVHFDLEGSPRPRLIHTKSSRQLEYDHRFDDGILLTEGRTRVAADLYDRLLEKHHDLVTGMAGPAVMESFGEKPFVPAQNPWAVKYTPEQTEQKTVHTSRMNAVYNKHLPRSAWSFTIITYPLPEIGPDYEAVFQETIRVNTLDVDLYERIQKTMIDALDRASHVRVTGRNGNRTDLVVALPPLKDLERQTNFNNCTADVNVPVGEVFTSPQLKGTNGLLHVKEVYLFDLQYRDLEFTFQDGVTVDYACANYEDPEENRRYVQENLLHPHQSLPLGEFAIGTNTTAYAMARRYRIGKLLPILIEEKTGPHFAIGDTCYSWSEDLPVHNQDGKEVMAKDNERSICRKTDVAGAYTYKHTDITIPYDELGDIVGVTEQGEEIPLLRNGRFVLPGTEELNIPLDALEEAQGRNRD</sequence>
<dbReference type="AlphaFoldDB" id="A0A7X5KN26"/>
<dbReference type="Pfam" id="PF02073">
    <property type="entry name" value="Peptidase_M29"/>
    <property type="match status" value="1"/>
</dbReference>
<dbReference type="EMBL" id="JAAEEH010000013">
    <property type="protein sequence ID" value="NDL67338.1"/>
    <property type="molecule type" value="Genomic_DNA"/>
</dbReference>
<dbReference type="Proteomes" id="UP000461585">
    <property type="component" value="Unassembled WGS sequence"/>
</dbReference>
<organism evidence="2 3">
    <name type="scientific">Anaerotalea alkaliphila</name>
    <dbReference type="NCBI Taxonomy" id="2662126"/>
    <lineage>
        <taxon>Bacteria</taxon>
        <taxon>Bacillati</taxon>
        <taxon>Bacillota</taxon>
        <taxon>Clostridia</taxon>
        <taxon>Eubacteriales</taxon>
        <taxon>Anaerotalea</taxon>
    </lineage>
</organism>
<dbReference type="InterPro" id="IPR000787">
    <property type="entry name" value="Peptidase_M29"/>
</dbReference>
<evidence type="ECO:0000313" key="3">
    <source>
        <dbReference type="Proteomes" id="UP000461585"/>
    </source>
</evidence>
<dbReference type="PANTHER" id="PTHR34448:SF1">
    <property type="entry name" value="BLL6088 PROTEIN"/>
    <property type="match status" value="1"/>
</dbReference>
<evidence type="ECO:0000313" key="2">
    <source>
        <dbReference type="EMBL" id="NDL67338.1"/>
    </source>
</evidence>
<dbReference type="PANTHER" id="PTHR34448">
    <property type="entry name" value="AMINOPEPTIDASE"/>
    <property type="match status" value="1"/>
</dbReference>
<keyword evidence="2" id="KW-0031">Aminopeptidase</keyword>
<reference evidence="2 3" key="1">
    <citation type="submission" date="2020-01" db="EMBL/GenBank/DDBJ databases">
        <title>Anaeroalcalibacter tamaniensis gen. nov., sp. nov., moderately halophilic strictly anaerobic fermenter bacterium from mud volcano of Taman peninsula.</title>
        <authorList>
            <person name="Frolova A."/>
            <person name="Merkel A.Y."/>
            <person name="Slobodkin A.I."/>
        </authorList>
    </citation>
    <scope>NUCLEOTIDE SEQUENCE [LARGE SCALE GENOMIC DNA]</scope>
    <source>
        <strain evidence="2 3">F-3ap</strain>
    </source>
</reference>
<accession>A0A7X5KN26</accession>
<keyword evidence="2" id="KW-0645">Protease</keyword>
<proteinExistence type="predicted"/>
<name>A0A7X5KN26_9FIRM</name>
<evidence type="ECO:0000256" key="1">
    <source>
        <dbReference type="ARBA" id="ARBA00022723"/>
    </source>
</evidence>
<dbReference type="GO" id="GO:0006508">
    <property type="term" value="P:proteolysis"/>
    <property type="evidence" value="ECO:0007669"/>
    <property type="project" value="InterPro"/>
</dbReference>
<keyword evidence="2" id="KW-0378">Hydrolase</keyword>
<dbReference type="GO" id="GO:0004177">
    <property type="term" value="F:aminopeptidase activity"/>
    <property type="evidence" value="ECO:0007669"/>
    <property type="project" value="UniProtKB-KW"/>
</dbReference>
<keyword evidence="3" id="KW-1185">Reference proteome</keyword>
<dbReference type="InterPro" id="IPR052170">
    <property type="entry name" value="M29_Exopeptidase"/>
</dbReference>
<dbReference type="GO" id="GO:0046872">
    <property type="term" value="F:metal ion binding"/>
    <property type="evidence" value="ECO:0007669"/>
    <property type="project" value="UniProtKB-KW"/>
</dbReference>
<protein>
    <submittedName>
        <fullName evidence="2">Aminopeptidase</fullName>
    </submittedName>
</protein>